<feature type="region of interest" description="Disordered" evidence="1">
    <location>
        <begin position="1"/>
        <end position="182"/>
    </location>
</feature>
<feature type="region of interest" description="Disordered" evidence="1">
    <location>
        <begin position="517"/>
        <end position="547"/>
    </location>
</feature>
<name>A0A9Q8LC52_PASFU</name>
<sequence>MDVRAWLQNTADREPPDEEDRAGFPDYLRPDRYTAEGHTLVHQSKRKRASSEPHSAQKRPSRGRRGGQARPAAPDSSPGHGPEPRTDTASSSSSSREERRESSPDRRFNRTFERRARHKTKEDRYEPKAKKWRKEHESRKDHKSKSKSKRRQSHRSGDGARTAGLVTSFQLKDRPKNNRLTLRPADVSAGIFKHGRAGAPVVGKGSGLPDLVFNEMRFLRRPREHQDEIPVDQTTKDCSGKADKQPGQNISAYFAKPPPEAPRSRQQQQTVPALDRIPHQRSQEVEKAADEVPRRQERRNEAAGNLPPDPFLGFGSRGPNQEVSNGIRRSGSCYTWSESVPPAKEDAVQTRIPMAESARHPADQDDFRRPYSPKHVDGNPRSSARRRPPSALRGRWVHSKRAPGSASVDVYQQAVCTQNVHRGDGLPARKQSSMSLPHSVPEPPLESAYSANRRHATGNCPRSDILRIGDDHQDDIGRPALHHQDMFSDIISGKENQEPSTSTPTSKLLRRAFHAITGPQAIKPSNTHGGGQGELQRPDRSPYLAQPSDGALYQKRHMDAEYEQELDQRRKQQICSMPERGFSRLTETSRPKQQQSMARPTTLTGNVMPTTTLLSRAFHEISTRCEVAPDAEMLDNVPTYQPVPLGRQYTFTNSRQAEDLVRRLTSNQQTNHFASREAGTGDIVTRQDHFSHQEADSDGVAHLRTNSEVAHLSTGHLYSQVWSNNDATDTTPDPGGGEVQHDSMPGFWKPNRLY</sequence>
<reference evidence="2" key="1">
    <citation type="submission" date="2021-12" db="EMBL/GenBank/DDBJ databases">
        <authorList>
            <person name="Zaccaron A."/>
            <person name="Stergiopoulos I."/>
        </authorList>
    </citation>
    <scope>NUCLEOTIDE SEQUENCE</scope>
    <source>
        <strain evidence="2">Race5_Kim</strain>
    </source>
</reference>
<organism evidence="2 3">
    <name type="scientific">Passalora fulva</name>
    <name type="common">Tomato leaf mold</name>
    <name type="synonym">Cladosporium fulvum</name>
    <dbReference type="NCBI Taxonomy" id="5499"/>
    <lineage>
        <taxon>Eukaryota</taxon>
        <taxon>Fungi</taxon>
        <taxon>Dikarya</taxon>
        <taxon>Ascomycota</taxon>
        <taxon>Pezizomycotina</taxon>
        <taxon>Dothideomycetes</taxon>
        <taxon>Dothideomycetidae</taxon>
        <taxon>Mycosphaerellales</taxon>
        <taxon>Mycosphaerellaceae</taxon>
        <taxon>Fulvia</taxon>
    </lineage>
</organism>
<dbReference type="OMA" id="HEISTRC"/>
<feature type="compositionally biased region" description="Basic and acidic residues" evidence="1">
    <location>
        <begin position="95"/>
        <end position="140"/>
    </location>
</feature>
<reference evidence="2" key="2">
    <citation type="journal article" date="2022" name="Microb. Genom.">
        <title>A chromosome-scale genome assembly of the tomato pathogen Cladosporium fulvum reveals a compartmentalized genome architecture and the presence of a dispensable chromosome.</title>
        <authorList>
            <person name="Zaccaron A.Z."/>
            <person name="Chen L.H."/>
            <person name="Samaras A."/>
            <person name="Stergiopoulos I."/>
        </authorList>
    </citation>
    <scope>NUCLEOTIDE SEQUENCE</scope>
    <source>
        <strain evidence="2">Race5_Kim</strain>
    </source>
</reference>
<feature type="compositionally biased region" description="Basic and acidic residues" evidence="1">
    <location>
        <begin position="224"/>
        <end position="244"/>
    </location>
</feature>
<proteinExistence type="predicted"/>
<dbReference type="AlphaFoldDB" id="A0A9Q8LC52"/>
<protein>
    <submittedName>
        <fullName evidence="2">Uncharacterized protein</fullName>
    </submittedName>
</protein>
<dbReference type="Proteomes" id="UP000756132">
    <property type="component" value="Chromosome 3"/>
</dbReference>
<feature type="compositionally biased region" description="Basic residues" evidence="1">
    <location>
        <begin position="56"/>
        <end position="67"/>
    </location>
</feature>
<dbReference type="GeneID" id="71987729"/>
<feature type="region of interest" description="Disordered" evidence="1">
    <location>
        <begin position="586"/>
        <end position="607"/>
    </location>
</feature>
<feature type="compositionally biased region" description="Basic and acidic residues" evidence="1">
    <location>
        <begin position="357"/>
        <end position="378"/>
    </location>
</feature>
<gene>
    <name evidence="2" type="ORF">CLAFUR5_07851</name>
</gene>
<dbReference type="KEGG" id="ffu:CLAFUR5_07851"/>
<accession>A0A9Q8LC52</accession>
<feature type="region of interest" description="Disordered" evidence="1">
    <location>
        <begin position="723"/>
        <end position="754"/>
    </location>
</feature>
<evidence type="ECO:0000256" key="1">
    <source>
        <dbReference type="SAM" id="MobiDB-lite"/>
    </source>
</evidence>
<dbReference type="OrthoDB" id="2537141at2759"/>
<dbReference type="EMBL" id="CP090165">
    <property type="protein sequence ID" value="UJO14765.1"/>
    <property type="molecule type" value="Genomic_DNA"/>
</dbReference>
<keyword evidence="3" id="KW-1185">Reference proteome</keyword>
<feature type="region of interest" description="Disordered" evidence="1">
    <location>
        <begin position="422"/>
        <end position="443"/>
    </location>
</feature>
<feature type="region of interest" description="Disordered" evidence="1">
    <location>
        <begin position="223"/>
        <end position="326"/>
    </location>
</feature>
<evidence type="ECO:0000313" key="2">
    <source>
        <dbReference type="EMBL" id="UJO14765.1"/>
    </source>
</evidence>
<evidence type="ECO:0000313" key="3">
    <source>
        <dbReference type="Proteomes" id="UP000756132"/>
    </source>
</evidence>
<feature type="compositionally biased region" description="Basic residues" evidence="1">
    <location>
        <begin position="141"/>
        <end position="154"/>
    </location>
</feature>
<dbReference type="RefSeq" id="XP_047759131.1">
    <property type="nucleotide sequence ID" value="XM_047906999.1"/>
</dbReference>
<feature type="compositionally biased region" description="Basic and acidic residues" evidence="1">
    <location>
        <begin position="276"/>
        <end position="301"/>
    </location>
</feature>
<feature type="region of interest" description="Disordered" evidence="1">
    <location>
        <begin position="354"/>
        <end position="404"/>
    </location>
</feature>